<gene>
    <name evidence="4" type="primary">LOC115756672</name>
</gene>
<sequence>MPLPWKKSRVTRISRLVADLQSSPRRGGSLVVETGFPTSLVDLFVKNRDRLRKPSRRKGEPELEISDPVLTSPLPAHLVVNPDPLDDPPPPPSGPEPAAEGAEAAAGAWIGAVDDEIGGDCVGGSGKNRVFSAVFKVFVVVVLALSTKGLVIGVTMSAFLLLFLELVGKRVACLLRPCPDARMGFAGSIERVCAILPSVRPQKGLLVQRAISDFDPAEPTRETLGPANSSSSSAEEFRVVENKFEMVVVPVENNLSLRPGDESISRAPRWRRVYTGGEVRAVEEGEENGRAGLGADARKQNRKIKSMFIKRIVPKKLRTSKKGKNKECEPDPDASMTVASYLGDWGTGAEAEEENAEQREDADKSRSSKAEVEEPQQAQCGNKESDQLLAGETSSTPAAISLARPESETGAENARSAKKRRLVLAVVLLVVLAGLVGGRFLAFVLTFGCATTISIWASRRSFSSAKDRS</sequence>
<feature type="compositionally biased region" description="Basic residues" evidence="1">
    <location>
        <begin position="315"/>
        <end position="324"/>
    </location>
</feature>
<dbReference type="PANTHER" id="PTHR36381:SF1">
    <property type="entry name" value="ETHYLENE-REGULATED TRANSCRIPT 2 (ERT2)"/>
    <property type="match status" value="1"/>
</dbReference>
<dbReference type="Proteomes" id="UP000827889">
    <property type="component" value="Chromosome 9"/>
</dbReference>
<keyword evidence="2" id="KW-0472">Membrane</keyword>
<evidence type="ECO:0000256" key="2">
    <source>
        <dbReference type="SAM" id="Phobius"/>
    </source>
</evidence>
<keyword evidence="2" id="KW-1133">Transmembrane helix</keyword>
<organism evidence="3 4">
    <name type="scientific">Rhodamnia argentea</name>
    <dbReference type="NCBI Taxonomy" id="178133"/>
    <lineage>
        <taxon>Eukaryota</taxon>
        <taxon>Viridiplantae</taxon>
        <taxon>Streptophyta</taxon>
        <taxon>Embryophyta</taxon>
        <taxon>Tracheophyta</taxon>
        <taxon>Spermatophyta</taxon>
        <taxon>Magnoliopsida</taxon>
        <taxon>eudicotyledons</taxon>
        <taxon>Gunneridae</taxon>
        <taxon>Pentapetalae</taxon>
        <taxon>rosids</taxon>
        <taxon>malvids</taxon>
        <taxon>Myrtales</taxon>
        <taxon>Myrtaceae</taxon>
        <taxon>Myrtoideae</taxon>
        <taxon>Myrteae</taxon>
        <taxon>Australasian group</taxon>
        <taxon>Rhodamnia</taxon>
    </lineage>
</organism>
<dbReference type="OrthoDB" id="690172at2759"/>
<proteinExistence type="predicted"/>
<keyword evidence="3" id="KW-1185">Reference proteome</keyword>
<dbReference type="GeneID" id="115756672"/>
<evidence type="ECO:0000256" key="1">
    <source>
        <dbReference type="SAM" id="MobiDB-lite"/>
    </source>
</evidence>
<dbReference type="RefSeq" id="XP_030552389.1">
    <property type="nucleotide sequence ID" value="XM_030696529.2"/>
</dbReference>
<feature type="transmembrane region" description="Helical" evidence="2">
    <location>
        <begin position="423"/>
        <end position="456"/>
    </location>
</feature>
<dbReference type="AlphaFoldDB" id="A0A8B8QYU0"/>
<dbReference type="PANTHER" id="PTHR36381">
    <property type="entry name" value="ETHYLENE-REGULATED TRANSCRIPT 2 (ERT2)"/>
    <property type="match status" value="1"/>
</dbReference>
<name>A0A8B8QYU0_9MYRT</name>
<reference evidence="4" key="1">
    <citation type="submission" date="2025-08" db="UniProtKB">
        <authorList>
            <consortium name="RefSeq"/>
        </authorList>
    </citation>
    <scope>IDENTIFICATION</scope>
    <source>
        <tissue evidence="4">Leaf</tissue>
    </source>
</reference>
<feature type="region of interest" description="Disordered" evidence="1">
    <location>
        <begin position="79"/>
        <end position="101"/>
    </location>
</feature>
<dbReference type="KEGG" id="rarg:115756672"/>
<protein>
    <submittedName>
        <fullName evidence="4">Uncharacterized protein LOC115756672</fullName>
    </submittedName>
</protein>
<evidence type="ECO:0000313" key="3">
    <source>
        <dbReference type="Proteomes" id="UP000827889"/>
    </source>
</evidence>
<feature type="compositionally biased region" description="Basic and acidic residues" evidence="1">
    <location>
        <begin position="356"/>
        <end position="372"/>
    </location>
</feature>
<accession>A0A8B8QYU0</accession>
<keyword evidence="2" id="KW-0812">Transmembrane</keyword>
<evidence type="ECO:0000313" key="4">
    <source>
        <dbReference type="RefSeq" id="XP_030552389.1"/>
    </source>
</evidence>
<feature type="region of interest" description="Disordered" evidence="1">
    <location>
        <begin position="315"/>
        <end position="391"/>
    </location>
</feature>
<feature type="transmembrane region" description="Helical" evidence="2">
    <location>
        <begin position="137"/>
        <end position="164"/>
    </location>
</feature>